<dbReference type="EMBL" id="JABXXP010000347">
    <property type="protein sequence ID" value="NVN12138.1"/>
    <property type="molecule type" value="Genomic_DNA"/>
</dbReference>
<dbReference type="GO" id="GO:0009279">
    <property type="term" value="C:cell outer membrane"/>
    <property type="evidence" value="ECO:0007669"/>
    <property type="project" value="UniProtKB-SubCell"/>
</dbReference>
<comment type="caution">
    <text evidence="4">The sequence shown here is derived from an EMBL/GenBank/DDBJ whole genome shotgun (WGS) entry which is preliminary data.</text>
</comment>
<evidence type="ECO:0008006" key="6">
    <source>
        <dbReference type="Google" id="ProtNLM"/>
    </source>
</evidence>
<proteinExistence type="predicted"/>
<reference evidence="4 5" key="1">
    <citation type="submission" date="2020-06" db="EMBL/GenBank/DDBJ databases">
        <title>Description of novel acetic acid bacteria.</title>
        <authorList>
            <person name="Sombolestani A."/>
        </authorList>
    </citation>
    <scope>NUCLEOTIDE SEQUENCE [LARGE SCALE GENOMIC DNA]</scope>
    <source>
        <strain evidence="4 5">LMG 31431</strain>
    </source>
</reference>
<dbReference type="AlphaFoldDB" id="A0A7Y7IXD4"/>
<dbReference type="RefSeq" id="WP_176640766.1">
    <property type="nucleotide sequence ID" value="NZ_JABXXP010000347.1"/>
</dbReference>
<gene>
    <name evidence="4" type="ORF">HUK84_13580</name>
</gene>
<dbReference type="Gene3D" id="2.40.170.20">
    <property type="entry name" value="TonB-dependent receptor, beta-barrel domain"/>
    <property type="match status" value="1"/>
</dbReference>
<dbReference type="SUPFAM" id="SSF56935">
    <property type="entry name" value="Porins"/>
    <property type="match status" value="1"/>
</dbReference>
<dbReference type="InterPro" id="IPR036942">
    <property type="entry name" value="Beta-barrel_TonB_sf"/>
</dbReference>
<sequence length="506" mass="54464">MPVQTAPRAQSGVTRDQMNIRNEEQIGFVFEGVPIADPIRYAPYTNTVVDTENLGPVTVSQGSPDVDAPFYNAVGGQVTMKEVNPSHKMGGFLSLANGTHSANKEFARFETGDIGNGGIRGFVSFSHMSWNSWRGPGGGRRYHLDAKFVKAWGRDNAIAGLFSYNATTFNSFVDPTLAQWHQYGRGLNYDGGAYNGNDPNYYKLNSNLNHAMTVAAPAHFRLAPAVTLDVTPYYMHMFGPAPYGERINTTQSYFGTVPTGSLGIGGAAPDTEITTLASYKLTPRDQIYVNGTTSFRAPGSVAAFNYNIVNHQVTSYGYIPGTNSLVSEPLNVGGETSRGIEAELGLAHWHHFSPYLSGQYLHATFDNNYNDGIGYLPTAGKIAVDSPKFTGAIGLQYDDGRLFANFDLRYVDSQYTTFMNDQALHAYVTSNLALGCRLKAIGPARHPQIQLNLMNLGDNKYLSGAGSNTGAAHDTRATNGQIVAGAAPVYVVGGGFSALVSMSAGF</sequence>
<accession>A0A7Y7IXD4</accession>
<evidence type="ECO:0000313" key="4">
    <source>
        <dbReference type="EMBL" id="NVN12138.1"/>
    </source>
</evidence>
<organism evidence="4 5">
    <name type="scientific">Nguyenibacter vanlangensis</name>
    <dbReference type="NCBI Taxonomy" id="1216886"/>
    <lineage>
        <taxon>Bacteria</taxon>
        <taxon>Pseudomonadati</taxon>
        <taxon>Pseudomonadota</taxon>
        <taxon>Alphaproteobacteria</taxon>
        <taxon>Acetobacterales</taxon>
        <taxon>Acetobacteraceae</taxon>
        <taxon>Nguyenibacter</taxon>
    </lineage>
</organism>
<comment type="subcellular location">
    <subcellularLocation>
        <location evidence="1">Cell outer membrane</location>
    </subcellularLocation>
</comment>
<keyword evidence="2" id="KW-0472">Membrane</keyword>
<name>A0A7Y7IXD4_9PROT</name>
<evidence type="ECO:0000256" key="3">
    <source>
        <dbReference type="ARBA" id="ARBA00023237"/>
    </source>
</evidence>
<protein>
    <recommendedName>
        <fullName evidence="6">TonB-dependent receptor</fullName>
    </recommendedName>
</protein>
<evidence type="ECO:0000256" key="2">
    <source>
        <dbReference type="ARBA" id="ARBA00023136"/>
    </source>
</evidence>
<evidence type="ECO:0000256" key="1">
    <source>
        <dbReference type="ARBA" id="ARBA00004442"/>
    </source>
</evidence>
<keyword evidence="3" id="KW-0998">Cell outer membrane</keyword>
<evidence type="ECO:0000313" key="5">
    <source>
        <dbReference type="Proteomes" id="UP000534870"/>
    </source>
</evidence>
<dbReference type="Proteomes" id="UP000534870">
    <property type="component" value="Unassembled WGS sequence"/>
</dbReference>